<evidence type="ECO:0000256" key="1">
    <source>
        <dbReference type="ARBA" id="ARBA00003236"/>
    </source>
</evidence>
<dbReference type="AlphaFoldDB" id="A0A7W6AG45"/>
<dbReference type="Proteomes" id="UP000538670">
    <property type="component" value="Unassembled WGS sequence"/>
</dbReference>
<feature type="domain" description="NodB homology" evidence="9">
    <location>
        <begin position="458"/>
        <end position="651"/>
    </location>
</feature>
<feature type="transmembrane region" description="Helical" evidence="8">
    <location>
        <begin position="695"/>
        <end position="717"/>
    </location>
</feature>
<dbReference type="SUPFAM" id="SSF51445">
    <property type="entry name" value="(Trans)glycosidases"/>
    <property type="match status" value="1"/>
</dbReference>
<evidence type="ECO:0000256" key="6">
    <source>
        <dbReference type="ARBA" id="ARBA00022679"/>
    </source>
</evidence>
<evidence type="ECO:0000313" key="11">
    <source>
        <dbReference type="Proteomes" id="UP000538670"/>
    </source>
</evidence>
<evidence type="ECO:0000256" key="4">
    <source>
        <dbReference type="ARBA" id="ARBA00020071"/>
    </source>
</evidence>
<gene>
    <name evidence="10" type="ORF">GGR48_003534</name>
</gene>
<dbReference type="GO" id="GO:0016757">
    <property type="term" value="F:glycosyltransferase activity"/>
    <property type="evidence" value="ECO:0007669"/>
    <property type="project" value="UniProtKB-KW"/>
</dbReference>
<comment type="similarity">
    <text evidence="2">Belongs to the glycosyltransferase 2 family.</text>
</comment>
<dbReference type="Pfam" id="PF01522">
    <property type="entry name" value="Polysacc_deac_1"/>
    <property type="match status" value="1"/>
</dbReference>
<dbReference type="Gene3D" id="3.90.550.10">
    <property type="entry name" value="Spore Coat Polysaccharide Biosynthesis Protein SpsA, Chain A"/>
    <property type="match status" value="1"/>
</dbReference>
<dbReference type="SUPFAM" id="SSF53448">
    <property type="entry name" value="Nucleotide-diphospho-sugar transferases"/>
    <property type="match status" value="1"/>
</dbReference>
<dbReference type="InterPro" id="IPR011583">
    <property type="entry name" value="Chitinase_II/V-like_cat"/>
</dbReference>
<dbReference type="SMART" id="SM00636">
    <property type="entry name" value="Glyco_18"/>
    <property type="match status" value="1"/>
</dbReference>
<dbReference type="InterPro" id="IPR029044">
    <property type="entry name" value="Nucleotide-diphossugar_trans"/>
</dbReference>
<evidence type="ECO:0000256" key="7">
    <source>
        <dbReference type="ARBA" id="ARBA00032976"/>
    </source>
</evidence>
<dbReference type="PANTHER" id="PTHR43630">
    <property type="entry name" value="POLY-BETA-1,6-N-ACETYL-D-GLUCOSAMINE SYNTHASE"/>
    <property type="match status" value="1"/>
</dbReference>
<dbReference type="InterPro" id="IPR029070">
    <property type="entry name" value="Chitinase_insertion_sf"/>
</dbReference>
<evidence type="ECO:0000313" key="10">
    <source>
        <dbReference type="EMBL" id="MBB3881080.1"/>
    </source>
</evidence>
<dbReference type="InterPro" id="IPR001223">
    <property type="entry name" value="Glyco_hydro18_cat"/>
</dbReference>
<keyword evidence="8" id="KW-0812">Transmembrane</keyword>
<comment type="caution">
    <text evidence="10">The sequence shown here is derived from an EMBL/GenBank/DDBJ whole genome shotgun (WGS) entry which is preliminary data.</text>
</comment>
<evidence type="ECO:0000256" key="5">
    <source>
        <dbReference type="ARBA" id="ARBA00022676"/>
    </source>
</evidence>
<accession>A0A7W6AG45</accession>
<evidence type="ECO:0000256" key="8">
    <source>
        <dbReference type="SAM" id="Phobius"/>
    </source>
</evidence>
<dbReference type="InterPro" id="IPR017853">
    <property type="entry name" value="GH"/>
</dbReference>
<keyword evidence="5" id="KW-0328">Glycosyltransferase</keyword>
<keyword evidence="11" id="KW-1185">Reference proteome</keyword>
<dbReference type="CDD" id="cd10962">
    <property type="entry name" value="CE4_GT2-like"/>
    <property type="match status" value="1"/>
</dbReference>
<feature type="transmembrane region" description="Helical" evidence="8">
    <location>
        <begin position="20"/>
        <end position="42"/>
    </location>
</feature>
<dbReference type="Pfam" id="PF13641">
    <property type="entry name" value="Glyco_tranf_2_3"/>
    <property type="match status" value="1"/>
</dbReference>
<dbReference type="Gene3D" id="3.10.50.10">
    <property type="match status" value="1"/>
</dbReference>
<dbReference type="Pfam" id="PF00704">
    <property type="entry name" value="Glyco_hydro_18"/>
    <property type="match status" value="1"/>
</dbReference>
<dbReference type="GO" id="GO:0008061">
    <property type="term" value="F:chitin binding"/>
    <property type="evidence" value="ECO:0007669"/>
    <property type="project" value="InterPro"/>
</dbReference>
<keyword evidence="6 10" id="KW-0808">Transferase</keyword>
<dbReference type="PROSITE" id="PS51677">
    <property type="entry name" value="NODB"/>
    <property type="match status" value="1"/>
</dbReference>
<comment type="similarity">
    <text evidence="3">Belongs to the polysaccharide deacetylase family.</text>
</comment>
<feature type="transmembrane region" description="Helical" evidence="8">
    <location>
        <begin position="1068"/>
        <end position="1087"/>
    </location>
</feature>
<feature type="transmembrane region" description="Helical" evidence="8">
    <location>
        <begin position="1026"/>
        <end position="1047"/>
    </location>
</feature>
<protein>
    <recommendedName>
        <fullName evidence="4">Chitooligosaccharide deacetylase</fullName>
    </recommendedName>
    <alternativeName>
        <fullName evidence="7">Nodulation protein B</fullName>
    </alternativeName>
</protein>
<dbReference type="EMBL" id="JACIDH010000029">
    <property type="protein sequence ID" value="MBB3881080.1"/>
    <property type="molecule type" value="Genomic_DNA"/>
</dbReference>
<reference evidence="10 11" key="1">
    <citation type="submission" date="2020-08" db="EMBL/GenBank/DDBJ databases">
        <title>Genomic Encyclopedia of Type Strains, Phase IV (KMG-IV): sequencing the most valuable type-strain genomes for metagenomic binning, comparative biology and taxonomic classification.</title>
        <authorList>
            <person name="Goeker M."/>
        </authorList>
    </citation>
    <scope>NUCLEOTIDE SEQUENCE [LARGE SCALE GENOMIC DNA]</scope>
    <source>
        <strain evidence="10 11">DSM 19512</strain>
    </source>
</reference>
<dbReference type="RefSeq" id="WP_183953098.1">
    <property type="nucleotide sequence ID" value="NZ_JACIDH010000029.1"/>
</dbReference>
<name>A0A7W6AG45_9SPHN</name>
<organism evidence="10 11">
    <name type="scientific">Sphingomonas pseudosanguinis</name>
    <dbReference type="NCBI Taxonomy" id="413712"/>
    <lineage>
        <taxon>Bacteria</taxon>
        <taxon>Pseudomonadati</taxon>
        <taxon>Pseudomonadota</taxon>
        <taxon>Alphaproteobacteria</taxon>
        <taxon>Sphingomonadales</taxon>
        <taxon>Sphingomonadaceae</taxon>
        <taxon>Sphingomonas</taxon>
    </lineage>
</organism>
<proteinExistence type="inferred from homology"/>
<evidence type="ECO:0000259" key="9">
    <source>
        <dbReference type="PROSITE" id="PS51677"/>
    </source>
</evidence>
<dbReference type="InterPro" id="IPR002509">
    <property type="entry name" value="NODB_dom"/>
</dbReference>
<dbReference type="CDD" id="cd06423">
    <property type="entry name" value="CESA_like"/>
    <property type="match status" value="1"/>
</dbReference>
<keyword evidence="8" id="KW-0472">Membrane</keyword>
<feature type="transmembrane region" description="Helical" evidence="8">
    <location>
        <begin position="982"/>
        <end position="1006"/>
    </location>
</feature>
<evidence type="ECO:0000256" key="3">
    <source>
        <dbReference type="ARBA" id="ARBA00010973"/>
    </source>
</evidence>
<dbReference type="Gene3D" id="3.20.20.370">
    <property type="entry name" value="Glycoside hydrolase/deacetylase"/>
    <property type="match status" value="1"/>
</dbReference>
<comment type="function">
    <text evidence="1">Is involved in generating a small heat-stable compound (Nod), an acylated oligomer of N-acetylglucosamine, that stimulates mitosis in various plant protoplasts.</text>
</comment>
<dbReference type="GO" id="GO:0005975">
    <property type="term" value="P:carbohydrate metabolic process"/>
    <property type="evidence" value="ECO:0007669"/>
    <property type="project" value="InterPro"/>
</dbReference>
<dbReference type="SUPFAM" id="SSF88713">
    <property type="entry name" value="Glycoside hydrolase/deacetylase"/>
    <property type="match status" value="1"/>
</dbReference>
<dbReference type="InterPro" id="IPR011330">
    <property type="entry name" value="Glyco_hydro/deAcase_b/a-brl"/>
</dbReference>
<dbReference type="Gene3D" id="3.20.20.80">
    <property type="entry name" value="Glycosidases"/>
    <property type="match status" value="1"/>
</dbReference>
<dbReference type="GO" id="GO:0016810">
    <property type="term" value="F:hydrolase activity, acting on carbon-nitrogen (but not peptide) bonds"/>
    <property type="evidence" value="ECO:0007669"/>
    <property type="project" value="InterPro"/>
</dbReference>
<sequence>MTNPIFFDPTGRRGAWARRSVAVMILAVVIAAIAFATTLVAVPRSGLLPLPFARRQAMTLEPTAQLKGRRGDWLPRKAAAPSHTPLTVAFYQPGDEAGLASLHAHMRQIDWLVPALMNVTGPKGQLQVNNDPKLASLLSGVAKPPRLLPMVQNLAEDHWDGDAIARIIANPAASERLATQLGESVTANRQSGLVIDFENLPASAMAGYPRLLQRIKAHLPKGAELSVTVPADDESWQLGRLAKVVDRVMLMAYDEHWETGSAGPIASQPWFLHAVEDAIRRVGRDRLIVALGSYAYDWHGQGADALSIEEAWLIAHDSQAKISFDPASGNAGFAYDENGEHHAVWMLDAATSWNQLQALKRLGIDDIAFWRLGTEDPGLWNDFAAFRSTKPGVIPRLNTIAQPLNVDVEGPGEILRITAQPTDGRRALQYDKDAVIRNEVYQAYPTPYVVQRAGAIPKTLALTFDDGPDAVWTPKILDVLEREHVPATFFVIGENALEHPQLLRRIVADGSELGNHSYTHPNLATTGERTTKLELNATQRLIQAYTGRSTTLFRAPYFGDAEPTTGDEIGPALLAQNLGYTVVGLHVDPNDWQRPGTDEIVQQVIDQVHGATPDNSANVVLLHDGGGDRQQTVDALPRIIETLRAEGYRFVPASQLVGVSRDQAMPLVKGRDLLAVRTDVAIFVALAFLSKALAWIFYLAIALGIARAVVMAGLAWFQGRKSKPVPPEYTPSVSVIIPAFNEERVIAQSVARVLASDYPGLQVIVVDDGSKDGTSAVVRDTFAGDPRVQLLTLVNGGKAAALNRALKDATGEVLIALDADTQFEPETIAKLARWFADPKLGAVAGDARVGNRVNLVTRWQAVEYITAQNLERRALAGFDAMTVVPGAVGAWRRAALDAVGGYPEDTLAEDQDLTIAIQRAGWRVTYDPRAVAWTEAPESFKALAKQRYRWAFGTLQCLWKHRAVIRTGKPAGLARIGLPQAWLFQILFAAISPLIDLSLILSVVGTAVRVSQHGWAQTSTDVWQMAAYWLIFTSVDVLCGWLAYRLDGNRVRYPAHLLVAQRLVYRQIMYWVVIRAIASAIGGWIVGWGKLERTGNVAA</sequence>
<keyword evidence="8" id="KW-1133">Transmembrane helix</keyword>
<dbReference type="PANTHER" id="PTHR43630:SF1">
    <property type="entry name" value="POLY-BETA-1,6-N-ACETYL-D-GLUCOSAMINE SYNTHASE"/>
    <property type="match status" value="1"/>
</dbReference>
<evidence type="ECO:0000256" key="2">
    <source>
        <dbReference type="ARBA" id="ARBA00006739"/>
    </source>
</evidence>